<dbReference type="InterPro" id="IPR019956">
    <property type="entry name" value="Ubiquitin_dom"/>
</dbReference>
<feature type="domain" description="RING-type" evidence="4">
    <location>
        <begin position="308"/>
        <end position="343"/>
    </location>
</feature>
<feature type="region of interest" description="Disordered" evidence="2">
    <location>
        <begin position="344"/>
        <end position="394"/>
    </location>
</feature>
<dbReference type="PRINTS" id="PR00348">
    <property type="entry name" value="UBIQUITIN"/>
</dbReference>
<evidence type="ECO:0000256" key="2">
    <source>
        <dbReference type="SAM" id="MobiDB-lite"/>
    </source>
</evidence>
<dbReference type="OrthoDB" id="428577at2759"/>
<dbReference type="InterPro" id="IPR013083">
    <property type="entry name" value="Znf_RING/FYVE/PHD"/>
</dbReference>
<keyword evidence="6" id="KW-1185">Reference proteome</keyword>
<dbReference type="Pfam" id="PF00240">
    <property type="entry name" value="ubiquitin"/>
    <property type="match status" value="1"/>
</dbReference>
<dbReference type="Pfam" id="PF13923">
    <property type="entry name" value="zf-C3HC4_2"/>
    <property type="match status" value="1"/>
</dbReference>
<evidence type="ECO:0000259" key="3">
    <source>
        <dbReference type="PROSITE" id="PS50053"/>
    </source>
</evidence>
<dbReference type="PROSITE" id="PS50053">
    <property type="entry name" value="UBIQUITIN_2"/>
    <property type="match status" value="1"/>
</dbReference>
<feature type="domain" description="Ubiquitin-like" evidence="3">
    <location>
        <begin position="91"/>
        <end position="166"/>
    </location>
</feature>
<dbReference type="AlphaFoldDB" id="A0A9P5RV12"/>
<name>A0A9P5RV12_9FUNG</name>
<sequence>MTGTLDIIIANSDPEYTIKIPYKPHDPISVLFKRIHARLGTDEKSVYHQDLFLNGTPLEDHNRAIEHYCIVDQTTLAYHSLSFRSKTEGDVIMLVNVLYGDSYTLHFSPDTTIKDVKTMMHLLTGLDSSAQTLIFAGKKLENECTLAEYSIIDGSIIHLIRRLPGGTTAPHNIIFSDISDTSGLRLVHRPSTALPGGVTLPGTNIECACNCTTTHRVVCKKAFGTLELSRAMFVCPNCGESDGITPITVGFMRCKYRFRGIKASGEQYNSDWKDVKESDYYQLFDSNKEISWRRLDIETVSLDEWDECAICLDTLGEFDTLECSHRFHADCIRKWTGSCPTCRHERHLSREGSDGNDGSEEDSGDGVDPTPGTDGVGSLPADEAQVVNVELEQS</sequence>
<dbReference type="PANTHER" id="PTHR10666">
    <property type="entry name" value="UBIQUITIN"/>
    <property type="match status" value="1"/>
</dbReference>
<dbReference type="InterPro" id="IPR029071">
    <property type="entry name" value="Ubiquitin-like_domsf"/>
</dbReference>
<reference evidence="5" key="1">
    <citation type="journal article" date="2020" name="Fungal Divers.">
        <title>Resolving the Mortierellaceae phylogeny through synthesis of multi-gene phylogenetics and phylogenomics.</title>
        <authorList>
            <person name="Vandepol N."/>
            <person name="Liber J."/>
            <person name="Desiro A."/>
            <person name="Na H."/>
            <person name="Kennedy M."/>
            <person name="Barry K."/>
            <person name="Grigoriev I.V."/>
            <person name="Miller A.N."/>
            <person name="O'Donnell K."/>
            <person name="Stajich J.E."/>
            <person name="Bonito G."/>
        </authorList>
    </citation>
    <scope>NUCLEOTIDE SEQUENCE</scope>
    <source>
        <strain evidence="5">NRRL 6426</strain>
    </source>
</reference>
<keyword evidence="1" id="KW-0863">Zinc-finger</keyword>
<accession>A0A9P5RV12</accession>
<dbReference type="Gene3D" id="3.30.40.10">
    <property type="entry name" value="Zinc/RING finger domain, C3HC4 (zinc finger)"/>
    <property type="match status" value="1"/>
</dbReference>
<protein>
    <submittedName>
        <fullName evidence="5">Uncharacterized protein</fullName>
    </submittedName>
</protein>
<dbReference type="InterPro" id="IPR000626">
    <property type="entry name" value="Ubiquitin-like_dom"/>
</dbReference>
<dbReference type="Proteomes" id="UP000748756">
    <property type="component" value="Unassembled WGS sequence"/>
</dbReference>
<keyword evidence="1" id="KW-0862">Zinc</keyword>
<dbReference type="InterPro" id="IPR050158">
    <property type="entry name" value="Ubiquitin_ubiquitin-like"/>
</dbReference>
<dbReference type="CDD" id="cd17039">
    <property type="entry name" value="Ubl_ubiquitin_like"/>
    <property type="match status" value="2"/>
</dbReference>
<evidence type="ECO:0000313" key="5">
    <source>
        <dbReference type="EMBL" id="KAF9148487.1"/>
    </source>
</evidence>
<gene>
    <name evidence="5" type="ORF">BG015_009783</name>
</gene>
<organism evidence="5 6">
    <name type="scientific">Linnemannia schmuckeri</name>
    <dbReference type="NCBI Taxonomy" id="64567"/>
    <lineage>
        <taxon>Eukaryota</taxon>
        <taxon>Fungi</taxon>
        <taxon>Fungi incertae sedis</taxon>
        <taxon>Mucoromycota</taxon>
        <taxon>Mortierellomycotina</taxon>
        <taxon>Mortierellomycetes</taxon>
        <taxon>Mortierellales</taxon>
        <taxon>Mortierellaceae</taxon>
        <taxon>Linnemannia</taxon>
    </lineage>
</organism>
<dbReference type="SUPFAM" id="SSF57850">
    <property type="entry name" value="RING/U-box"/>
    <property type="match status" value="1"/>
</dbReference>
<dbReference type="InterPro" id="IPR001841">
    <property type="entry name" value="Znf_RING"/>
</dbReference>
<dbReference type="PROSITE" id="PS50089">
    <property type="entry name" value="ZF_RING_2"/>
    <property type="match status" value="1"/>
</dbReference>
<dbReference type="EMBL" id="JAAAUQ010000652">
    <property type="protein sequence ID" value="KAF9148487.1"/>
    <property type="molecule type" value="Genomic_DNA"/>
</dbReference>
<dbReference type="SMART" id="SM00184">
    <property type="entry name" value="RING"/>
    <property type="match status" value="1"/>
</dbReference>
<comment type="caution">
    <text evidence="5">The sequence shown here is derived from an EMBL/GenBank/DDBJ whole genome shotgun (WGS) entry which is preliminary data.</text>
</comment>
<dbReference type="SUPFAM" id="SSF54236">
    <property type="entry name" value="Ubiquitin-like"/>
    <property type="match status" value="2"/>
</dbReference>
<keyword evidence="1" id="KW-0479">Metal-binding</keyword>
<dbReference type="GO" id="GO:0008270">
    <property type="term" value="F:zinc ion binding"/>
    <property type="evidence" value="ECO:0007669"/>
    <property type="project" value="UniProtKB-KW"/>
</dbReference>
<dbReference type="Gene3D" id="3.10.20.90">
    <property type="entry name" value="Phosphatidylinositol 3-kinase Catalytic Subunit, Chain A, domain 1"/>
    <property type="match status" value="2"/>
</dbReference>
<evidence type="ECO:0000259" key="4">
    <source>
        <dbReference type="PROSITE" id="PS50089"/>
    </source>
</evidence>
<dbReference type="SMART" id="SM00213">
    <property type="entry name" value="UBQ"/>
    <property type="match status" value="1"/>
</dbReference>
<evidence type="ECO:0000256" key="1">
    <source>
        <dbReference type="PROSITE-ProRule" id="PRU00175"/>
    </source>
</evidence>
<proteinExistence type="predicted"/>
<feature type="compositionally biased region" description="Low complexity" evidence="2">
    <location>
        <begin position="366"/>
        <end position="377"/>
    </location>
</feature>
<evidence type="ECO:0000313" key="6">
    <source>
        <dbReference type="Proteomes" id="UP000748756"/>
    </source>
</evidence>